<feature type="domain" description="Trimeric autotransporter adhesin YadA-like head" evidence="12">
    <location>
        <begin position="273"/>
        <end position="297"/>
    </location>
</feature>
<feature type="domain" description="Trimeric autotransporter adhesin YadA-like stalk" evidence="13">
    <location>
        <begin position="3023"/>
        <end position="3063"/>
    </location>
</feature>
<dbReference type="InterPro" id="IPR045584">
    <property type="entry name" value="Pilin-like"/>
</dbReference>
<comment type="similarity">
    <text evidence="3">Belongs to the autotransporter-2 (AT-2) (TC 1.B.40) family.</text>
</comment>
<dbReference type="Gene3D" id="2.150.10.10">
    <property type="entry name" value="Serralysin-like metalloprotease, C-terminal"/>
    <property type="match status" value="13"/>
</dbReference>
<organism evidence="14 15">
    <name type="scientific">Acinetobacter piscicola</name>
    <dbReference type="NCBI Taxonomy" id="2006115"/>
    <lineage>
        <taxon>Bacteria</taxon>
        <taxon>Pseudomonadati</taxon>
        <taxon>Pseudomonadota</taxon>
        <taxon>Gammaproteobacteria</taxon>
        <taxon>Moraxellales</taxon>
        <taxon>Moraxellaceae</taxon>
        <taxon>Acinetobacter</taxon>
    </lineage>
</organism>
<name>A0A7S6VT40_9GAMM</name>
<evidence type="ECO:0000259" key="11">
    <source>
        <dbReference type="Pfam" id="PF03895"/>
    </source>
</evidence>
<keyword evidence="4" id="KW-0813">Transport</keyword>
<evidence type="ECO:0000256" key="10">
    <source>
        <dbReference type="ARBA" id="ARBA00023237"/>
    </source>
</evidence>
<dbReference type="GO" id="GO:0009279">
    <property type="term" value="C:cell outer membrane"/>
    <property type="evidence" value="ECO:0007669"/>
    <property type="project" value="UniProtKB-SubCell"/>
</dbReference>
<feature type="domain" description="Trimeric autotransporter adhesin YadA-like head" evidence="12">
    <location>
        <begin position="590"/>
        <end position="614"/>
    </location>
</feature>
<evidence type="ECO:0000313" key="15">
    <source>
        <dbReference type="Proteomes" id="UP000593966"/>
    </source>
</evidence>
<evidence type="ECO:0000259" key="12">
    <source>
        <dbReference type="Pfam" id="PF05658"/>
    </source>
</evidence>
<feature type="domain" description="Trimeric autotransporter adhesin YadA-like stalk" evidence="13">
    <location>
        <begin position="1585"/>
        <end position="1628"/>
    </location>
</feature>
<feature type="domain" description="Trimeric autotransporter adhesin YadA-like head" evidence="12">
    <location>
        <begin position="90"/>
        <end position="113"/>
    </location>
</feature>
<dbReference type="Gene3D" id="6.10.250.2040">
    <property type="match status" value="2"/>
</dbReference>
<feature type="domain" description="Trimeric autotransporter adhesin YadA-like head" evidence="12">
    <location>
        <begin position="674"/>
        <end position="698"/>
    </location>
</feature>
<evidence type="ECO:0000256" key="8">
    <source>
        <dbReference type="ARBA" id="ARBA00022927"/>
    </source>
</evidence>
<feature type="domain" description="Trimeric autotransporter adhesin YadA-like stalk" evidence="13">
    <location>
        <begin position="2840"/>
        <end position="2871"/>
    </location>
</feature>
<evidence type="ECO:0000256" key="4">
    <source>
        <dbReference type="ARBA" id="ARBA00022448"/>
    </source>
</evidence>
<feature type="domain" description="Trimeric autotransporter adhesin YadA-like stalk" evidence="13">
    <location>
        <begin position="1343"/>
        <end position="1380"/>
    </location>
</feature>
<proteinExistence type="inferred from homology"/>
<dbReference type="GO" id="GO:0015031">
    <property type="term" value="P:protein transport"/>
    <property type="evidence" value="ECO:0007669"/>
    <property type="project" value="UniProtKB-KW"/>
</dbReference>
<accession>A0A7S6VT40</accession>
<feature type="domain" description="Trimeric autotransporter adhesin YadA-like stalk" evidence="13">
    <location>
        <begin position="1220"/>
        <end position="1257"/>
    </location>
</feature>
<feature type="domain" description="Trimeric autotransporter adhesin YadA-like C-terminal membrane anchor" evidence="11">
    <location>
        <begin position="3290"/>
        <end position="3345"/>
    </location>
</feature>
<keyword evidence="8" id="KW-0653">Protein transport</keyword>
<feature type="domain" description="Trimeric autotransporter adhesin YadA-like head" evidence="12">
    <location>
        <begin position="35"/>
        <end position="59"/>
    </location>
</feature>
<feature type="domain" description="Trimeric autotransporter adhesin YadA-like head" evidence="12">
    <location>
        <begin position="212"/>
        <end position="238"/>
    </location>
</feature>
<keyword evidence="10" id="KW-0998">Cell outer membrane</keyword>
<feature type="domain" description="Trimeric autotransporter adhesin YadA-like stalk" evidence="13">
    <location>
        <begin position="2188"/>
        <end position="2231"/>
    </location>
</feature>
<feature type="domain" description="Trimeric autotransporter adhesin YadA-like stalk" evidence="13">
    <location>
        <begin position="1827"/>
        <end position="1864"/>
    </location>
</feature>
<feature type="domain" description="Trimeric autotransporter adhesin YadA-like head" evidence="12">
    <location>
        <begin position="343"/>
        <end position="369"/>
    </location>
</feature>
<keyword evidence="15" id="KW-1185">Reference proteome</keyword>
<feature type="domain" description="Trimeric autotransporter adhesin YadA-like stalk" evidence="13">
    <location>
        <begin position="839"/>
        <end position="877"/>
    </location>
</feature>
<keyword evidence="7" id="KW-0732">Signal</keyword>
<evidence type="ECO:0000256" key="1">
    <source>
        <dbReference type="ARBA" id="ARBA00004241"/>
    </source>
</evidence>
<feature type="domain" description="Trimeric autotransporter adhesin YadA-like head" evidence="12">
    <location>
        <begin position="117"/>
        <end position="143"/>
    </location>
</feature>
<dbReference type="Pfam" id="PF05662">
    <property type="entry name" value="YadA_stalk"/>
    <property type="match status" value="18"/>
</dbReference>
<evidence type="ECO:0000256" key="3">
    <source>
        <dbReference type="ARBA" id="ARBA00005848"/>
    </source>
</evidence>
<feature type="domain" description="Trimeric autotransporter adhesin YadA-like head" evidence="12">
    <location>
        <begin position="11"/>
        <end position="33"/>
    </location>
</feature>
<feature type="domain" description="Trimeric autotransporter adhesin YadA-like stalk" evidence="13">
    <location>
        <begin position="2069"/>
        <end position="2112"/>
    </location>
</feature>
<keyword evidence="9" id="KW-0472">Membrane</keyword>
<dbReference type="CDD" id="cd12820">
    <property type="entry name" value="LbR_YadA-like"/>
    <property type="match status" value="5"/>
</dbReference>
<evidence type="ECO:0000256" key="5">
    <source>
        <dbReference type="ARBA" id="ARBA00022452"/>
    </source>
</evidence>
<evidence type="ECO:0000256" key="9">
    <source>
        <dbReference type="ARBA" id="ARBA00023136"/>
    </source>
</evidence>
<dbReference type="Pfam" id="PF05658">
    <property type="entry name" value="YadA_head"/>
    <property type="match status" value="13"/>
</dbReference>
<dbReference type="InterPro" id="IPR011049">
    <property type="entry name" value="Serralysin-like_metalloprot_C"/>
</dbReference>
<dbReference type="SUPFAM" id="SSF54523">
    <property type="entry name" value="Pili subunits"/>
    <property type="match status" value="1"/>
</dbReference>
<evidence type="ECO:0000256" key="6">
    <source>
        <dbReference type="ARBA" id="ARBA00022692"/>
    </source>
</evidence>
<dbReference type="GO" id="GO:0009986">
    <property type="term" value="C:cell surface"/>
    <property type="evidence" value="ECO:0007669"/>
    <property type="project" value="UniProtKB-SubCell"/>
</dbReference>
<dbReference type="Proteomes" id="UP000593966">
    <property type="component" value="Chromosome"/>
</dbReference>
<evidence type="ECO:0000256" key="7">
    <source>
        <dbReference type="ARBA" id="ARBA00022729"/>
    </source>
</evidence>
<comment type="subcellular location">
    <subcellularLocation>
        <location evidence="2">Cell outer membrane</location>
    </subcellularLocation>
    <subcellularLocation>
        <location evidence="1">Cell surface</location>
    </subcellularLocation>
</comment>
<keyword evidence="5" id="KW-1134">Transmembrane beta strand</keyword>
<feature type="domain" description="Trimeric autotransporter adhesin YadA-like head" evidence="12">
    <location>
        <begin position="2714"/>
        <end position="2737"/>
    </location>
</feature>
<keyword evidence="6" id="KW-0812">Transmembrane</keyword>
<dbReference type="Gene3D" id="1.20.5.2280">
    <property type="match status" value="1"/>
</dbReference>
<dbReference type="Pfam" id="PF03895">
    <property type="entry name" value="YadA_anchor"/>
    <property type="match status" value="1"/>
</dbReference>
<feature type="domain" description="Trimeric autotransporter adhesin YadA-like stalk" evidence="13">
    <location>
        <begin position="3086"/>
        <end position="3128"/>
    </location>
</feature>
<dbReference type="SUPFAM" id="SSF101967">
    <property type="entry name" value="Adhesin YadA, collagen-binding domain"/>
    <property type="match status" value="11"/>
</dbReference>
<reference evidence="14 15" key="1">
    <citation type="submission" date="2020-02" db="EMBL/GenBank/DDBJ databases">
        <title>Tigecycline-resistant Acinetobacter species from pigs and migratory birds.</title>
        <authorList>
            <person name="Chen C."/>
            <person name="Sun J."/>
            <person name="Liao X.-P."/>
            <person name="Liu Y.-H."/>
        </authorList>
    </citation>
    <scope>NUCLEOTIDE SEQUENCE [LARGE SCALE GENOMIC DNA]</scope>
    <source>
        <strain evidence="14 15">YH12207_T</strain>
    </source>
</reference>
<feature type="domain" description="Trimeric autotransporter adhesin YadA-like stalk" evidence="13">
    <location>
        <begin position="1101"/>
        <end position="1144"/>
    </location>
</feature>
<dbReference type="InterPro" id="IPR005594">
    <property type="entry name" value="YadA_C"/>
</dbReference>
<feature type="domain" description="Trimeric autotransporter adhesin YadA-like stalk" evidence="13">
    <location>
        <begin position="1950"/>
        <end position="1993"/>
    </location>
</feature>
<feature type="domain" description="Trimeric autotransporter adhesin YadA-like stalk" evidence="13">
    <location>
        <begin position="3168"/>
        <end position="3208"/>
    </location>
</feature>
<dbReference type="EMBL" id="CP048659">
    <property type="protein sequence ID" value="QOW44448.1"/>
    <property type="molecule type" value="Genomic_DNA"/>
</dbReference>
<dbReference type="InterPro" id="IPR008635">
    <property type="entry name" value="Coiled_stalk_dom"/>
</dbReference>
<dbReference type="InterPro" id="IPR008640">
    <property type="entry name" value="Adhesin_Head_dom"/>
</dbReference>
<feature type="domain" description="Trimeric autotransporter adhesin YadA-like stalk" evidence="13">
    <location>
        <begin position="2567"/>
        <end position="2602"/>
    </location>
</feature>
<feature type="domain" description="Trimeric autotransporter adhesin YadA-like stalk" evidence="13">
    <location>
        <begin position="1466"/>
        <end position="1509"/>
    </location>
</feature>
<gene>
    <name evidence="14" type="ORF">G0028_00145</name>
</gene>
<feature type="domain" description="Trimeric autotransporter adhesin YadA-like stalk" evidence="13">
    <location>
        <begin position="1704"/>
        <end position="1741"/>
    </location>
</feature>
<sequence length="3349" mass="329094">MVLLLGGGAGQSVAIGSSALALRNQSIAIGADSLALGDQSTALGANSRATGAASVAIGGDDIDSARGNNAVYKALTGVDLPSGYISTQSSGDASTAVGVQAKASGHYGTAIGMASAATGNLSVGIGSKATASSDATTAIGVNSSASKKYASAIGLNSTASGEYATSIGSGGNTVSKATQATADGALALGGNANAGAQASNINATAIGGESVASGVSAIALGTQAEALATNSLAFGRKAQVTNTNATGAMAIGSQLDWAFDAADGGTQTVNTKADGRNSLALGNGAQSNSENSMALGNVANATGNQAIALGTYNKANGLSSLSIGHRSNANADYALAQGYKALASGVSSISVGNQANALATNTVAIGRGASSKFNDNIAIGTNAVADTGSNTIGSSIAMGANAYTLGMYQTAVGTGARATTNQAAALGYKAGAAGSGSAAVGTGTASLGTGSTVVSAGAASNDLKGLAAGVPMGSGFRSVTMSTAYTGPTQTSIAGSFSNNSRLPTNFTFTLDGTTGAVTGGTLGTKTLNKEQALAVYNALSMGSAIATEDNSTAVGYSSLASGAAATALGGGASALGANAVAVGRAEGVGANAVAVGYASQALGSESTAVGKNTVASASNTLAIGSGGTDANSTKTTASAVGAIAIGGNTTAGARALGTDSIALGGESIAGSTSKANAVAIGKGAKATGQNAISIGTGNTVSGDNSGAIGDPTTITGSGTYTVGNNNGTVDASESGIMGNNNTITTGLGITDTRVIGNKNTINSTKVMVLGNGVTVGANLDGAVVLGDGSTVTSATPTANATVTGTAANAKAINYGTFAGATPDTGDVVSVGAVGNERQIINVAAGEIASGSTDAINGSQLYATQAVISNLAGSTAAALGGGASVNSANGAILAPTYSLTNNPNAGTKTTSNNVGGALTTLDTAVNQPITFKDAATGTSVQKLGSTFAIVGDGKNLSTVVTAGQAKISMSDTPIFTNVTADQVTVKNAPTAGTDATNKTYVDGQVQSVANNPLTFAGDTGTNVQRKLGETTKIVGGITDPTKLSANNIGVVADGTDKLTIQLAKDLTGLNSVESNTIKLGDAINNTTLTSTANGLNVGGDKITNVGKGDVSATSTDAINGSQLNTAQNSTSSIIGGGVTNNAGSLTGPFTTNGNSYSNIAEAIEDQAKKSKTTVTQGDNIVVTSGTNADGSVNYEVATAKDVNFDKVTVGNVVTDGATGKISGLTAGDVSSTSTEAINGSQLNAQGEGVKNIIGGSTVYDPTTGTLTNTNIGGTGESTIDDAIKNVNTAATKAKTTVTQGDNIVVTSGTNADGSVNYEVATAKDVNFDKVTVGNVVTDGATGKISGLTDGTVAAGSTEAVTGNQLNAQGEGVKNIIGGSTVYDPTTGTLTNTNIGGTGESTIDDAIKNVNTAATKAKTTVTQGDNIVVTSGTNADGSVNYEVATAKDVNFDKVTVGNVVTDGATGKISGLTAGDVSSTSTEAINGSQLNTAQNSTSSIIGGGVTNNAGSLTGPFTTNGNSYSNIAEAIEDQAKKSKTTVTQGDNIVVTSGTNADGSVNYEVATAKDVNFDKVTVGNVVTDGATGKISGLTAGDVSSTSTEAINGSQLNTAQNSTSSIIGGGVTNNAGSLTGPFTTNGNSYSNIAEAIEDQAKKSKTTVTQGDNIVVTSGTNADGSVNYEVATAKDVNFDKVTVGNVVTDGATGKISGLTAGDVSSTSTEAINGSQLNAQGEGVKNIIGGSTVYDPTTGTLTNTNIGGTGESTIDDAIKNVNTAATKAKTTVTQGDNIVVTSGTNADGSVNYEVATAKDVNFDKVTVGNVVTDGATGKISGLTDGTVAAGSTEAVTGNQLNAQGEGVKNIIGGSTVYDPTTGTLTNTNIGGTGESTIDDAIKNVNTAATKAKTTVTQGDNIVVTSGTNADGSVNYEVATAKDVNFDKVTVGNVVTDGATGKISGLTAGDVSSTSTEAINGSQLNTAQNSTSSIIGGGVTNNAGSLTGPFTTNGNSYSNIAEAIEDQAKKSKTTVTQGDNIVVTSGTNADGSVNYEVATAKDVNFDKVTVGNVVTDGATGKISGLTAGDVSSTSTEAINGSQLNTAQNSTSSIIGGGVTNNAGSLTGPFTTNGNSYSNIAEAIEDQAKKSKTTVTQGDNIVVTSGTNADGSVNYEVATAKDVNFDKVTVGNVVTDGATGKISGLTAGDVSSTSTEAINGSQLNTAQNSTSSIIGGGVTNNAGSLTGPFTTNGNSYSNIAEAIEDQAKKSKTTVTQGDNIVVTSGTNADGSVNYEVATAKDVNFDKVTVGNVVTDGATGKISGLTDGTVAAGSTEAVTGNQLNAQGEGVKNIIGGSTVYDPTTGTLTNTNIGGTGESTIDDAIKNVNTAATKAKTTVTQGDNIVVTSGTNADGSVNYEVATAKDVNFDSVTVGKGADTTILTSTEDGLDVGGDKITNVGAGKIATGSTDAVTGDQLNKAADNLTTILGGNATNVGGNVTTSNIGGTGKNTINDAISSVNTAATKAKTTVTEGDNITITSSTNADGSTNYEVATAKDVKFDNLSVGPITVSKNGIDAGNTQIKNIAAGTAAGDAVNVSQLNDVVNNKIQNDVTSIIGTTDGQPSELFETYNVSGQSTTDRRNILETVTSINTKGAKYFHTNAVDESVEAGVVGETNDSSAGGKNSTAIGVNAIVAAGATSTAALGHNTLATDEATNAVVVGSGSKVGGASTIAIGHNAQALGQQSISIGTGNIVTGNNSGALGDPSIVDGNSSYSVGNNNKVATDNTFVLGNDVTQTVDGSVVLGNKSAATTGAGVGGYTLAQATTADRDAITQTTSTTGAVAVGDATNGVYRQITGVAAGTADSDAVNVAQLKAVDHQVTTTQGALVDSLGGGSKVNQDGTITGPTYNVGGGTQTNVGDALDALNTKVNNVDTTANAGWTVKAGDQSQTIKPKATVEFVGDDNITVTQENDKEGNAKLAVELNKKLDVEQLKAGDTVINHGGVSIGQVVQLGGTGLIIQNGPSVTTTGINAGNKVISNVAAGQKDSDAVNKGQLDSAISNITNQVDQANNSSVQYDKKADGSVNKDSVTLGGGSNGTTLTNVAEGKVQEGSKDAVNGGQLWSVEQKVNQNTSDINNIKNEINNGSLGLVQQTGGSKADITVGKNTGGTTVNMAGKDGDRIVTGVADGAVNKDSKDAINGSQLHAQKVETNQKVVEYLGGGAAIDNIIGSFTTAPSYTVGDSKYNNVGGAIDALNKADQELGNKINNVSNRLEQAFQSTNQRIDDVEKRANAGIAAAMALENAPYIPGKYTYAAGASYHGGESAIGVTLRKTADNGRWSLTGGIAAASEGDPSVRIGISGVID</sequence>
<feature type="domain" description="Trimeric autotransporter adhesin YadA-like stalk" evidence="13">
    <location>
        <begin position="2441"/>
        <end position="2484"/>
    </location>
</feature>
<feature type="domain" description="Trimeric autotransporter adhesin YadA-like head" evidence="12">
    <location>
        <begin position="315"/>
        <end position="340"/>
    </location>
</feature>
<evidence type="ECO:0000313" key="14">
    <source>
        <dbReference type="EMBL" id="QOW44448.1"/>
    </source>
</evidence>
<feature type="domain" description="Trimeric autotransporter adhesin YadA-like head" evidence="12">
    <location>
        <begin position="145"/>
        <end position="170"/>
    </location>
</feature>
<feature type="domain" description="Trimeric autotransporter adhesin YadA-like stalk" evidence="13">
    <location>
        <begin position="2307"/>
        <end position="2344"/>
    </location>
</feature>
<evidence type="ECO:0000259" key="13">
    <source>
        <dbReference type="Pfam" id="PF05662"/>
    </source>
</evidence>
<dbReference type="Gene3D" id="1.20.5.170">
    <property type="match status" value="6"/>
</dbReference>
<protein>
    <submittedName>
        <fullName evidence="14">Uncharacterized protein</fullName>
    </submittedName>
</protein>
<feature type="domain" description="Trimeric autotransporter adhesin YadA-like head" evidence="12">
    <location>
        <begin position="561"/>
        <end position="584"/>
    </location>
</feature>
<evidence type="ECO:0000256" key="2">
    <source>
        <dbReference type="ARBA" id="ARBA00004442"/>
    </source>
</evidence>